<evidence type="ECO:0000256" key="1">
    <source>
        <dbReference type="SAM" id="Phobius"/>
    </source>
</evidence>
<protein>
    <submittedName>
        <fullName evidence="2">Uncharacterized protein</fullName>
    </submittedName>
</protein>
<proteinExistence type="predicted"/>
<dbReference type="RefSeq" id="WP_377410099.1">
    <property type="nucleotide sequence ID" value="NZ_JBHSCY010000002.1"/>
</dbReference>
<reference evidence="3" key="1">
    <citation type="journal article" date="2019" name="Int. J. Syst. Evol. Microbiol.">
        <title>The Global Catalogue of Microorganisms (GCM) 10K type strain sequencing project: providing services to taxonomists for standard genome sequencing and annotation.</title>
        <authorList>
            <consortium name="The Broad Institute Genomics Platform"/>
            <consortium name="The Broad Institute Genome Sequencing Center for Infectious Disease"/>
            <person name="Wu L."/>
            <person name="Ma J."/>
        </authorList>
    </citation>
    <scope>NUCLEOTIDE SEQUENCE [LARGE SCALE GENOMIC DNA]</scope>
    <source>
        <strain evidence="3">CECT 8655</strain>
    </source>
</reference>
<comment type="caution">
    <text evidence="2">The sequence shown here is derived from an EMBL/GenBank/DDBJ whole genome shotgun (WGS) entry which is preliminary data.</text>
</comment>
<evidence type="ECO:0000313" key="3">
    <source>
        <dbReference type="Proteomes" id="UP001595826"/>
    </source>
</evidence>
<feature type="transmembrane region" description="Helical" evidence="1">
    <location>
        <begin position="37"/>
        <end position="55"/>
    </location>
</feature>
<accession>A0ABV8RB10</accession>
<name>A0ABV8RB10_9FLAO</name>
<dbReference type="EMBL" id="JBHSCY010000002">
    <property type="protein sequence ID" value="MFC4269155.1"/>
    <property type="molecule type" value="Genomic_DNA"/>
</dbReference>
<sequence length="214" mass="25279">MDVLDKYKKAWVNQPEDNKQLSSKEIYKLAHSSSSSLVKWIFIIGILEFIFWGVINFLVPDSFYKIYEDLNLETFLQVFTVFHYIILIAFLYLFYQNYTNISLVDNTKKLIKKILKVRKTVNYYVYYNLAIIVLVSFVINAKIFSNPEKHLDIINPDNLAMDLSQIVTISIISQIIAVIVILVLFWLFYKLIYGIFLRKLNKNYKELSKLDESN</sequence>
<keyword evidence="1" id="KW-1133">Transmembrane helix</keyword>
<evidence type="ECO:0000313" key="2">
    <source>
        <dbReference type="EMBL" id="MFC4269155.1"/>
    </source>
</evidence>
<feature type="transmembrane region" description="Helical" evidence="1">
    <location>
        <begin position="123"/>
        <end position="143"/>
    </location>
</feature>
<keyword evidence="1" id="KW-0812">Transmembrane</keyword>
<keyword evidence="1" id="KW-0472">Membrane</keyword>
<feature type="transmembrane region" description="Helical" evidence="1">
    <location>
        <begin position="75"/>
        <end position="95"/>
    </location>
</feature>
<organism evidence="2 3">
    <name type="scientific">Polaribacter marinivivus</name>
    <dbReference type="NCBI Taxonomy" id="1524260"/>
    <lineage>
        <taxon>Bacteria</taxon>
        <taxon>Pseudomonadati</taxon>
        <taxon>Bacteroidota</taxon>
        <taxon>Flavobacteriia</taxon>
        <taxon>Flavobacteriales</taxon>
        <taxon>Flavobacteriaceae</taxon>
    </lineage>
</organism>
<feature type="transmembrane region" description="Helical" evidence="1">
    <location>
        <begin position="163"/>
        <end position="189"/>
    </location>
</feature>
<keyword evidence="3" id="KW-1185">Reference proteome</keyword>
<gene>
    <name evidence="2" type="ORF">ACFOWD_09585</name>
</gene>
<dbReference type="Proteomes" id="UP001595826">
    <property type="component" value="Unassembled WGS sequence"/>
</dbReference>